<comment type="similarity">
    <text evidence="1">Belongs to the WXG100 family.</text>
</comment>
<dbReference type="Gene3D" id="1.10.287.1060">
    <property type="entry name" value="ESAT-6-like"/>
    <property type="match status" value="1"/>
</dbReference>
<evidence type="ECO:0000313" key="4">
    <source>
        <dbReference type="Proteomes" id="UP001428817"/>
    </source>
</evidence>
<proteinExistence type="inferred from homology"/>
<dbReference type="Proteomes" id="UP001428817">
    <property type="component" value="Unassembled WGS sequence"/>
</dbReference>
<dbReference type="SUPFAM" id="SSF140453">
    <property type="entry name" value="EsxAB dimer-like"/>
    <property type="match status" value="1"/>
</dbReference>
<dbReference type="Pfam" id="PF06013">
    <property type="entry name" value="WXG100"/>
    <property type="match status" value="1"/>
</dbReference>
<reference evidence="4" key="1">
    <citation type="journal article" date="2019" name="Int. J. Syst. Evol. Microbiol.">
        <title>The Global Catalogue of Microorganisms (GCM) 10K type strain sequencing project: providing services to taxonomists for standard genome sequencing and annotation.</title>
        <authorList>
            <consortium name="The Broad Institute Genomics Platform"/>
            <consortium name="The Broad Institute Genome Sequencing Center for Infectious Disease"/>
            <person name="Wu L."/>
            <person name="Ma J."/>
        </authorList>
    </citation>
    <scope>NUCLEOTIDE SEQUENCE [LARGE SCALE GENOMIC DNA]</scope>
    <source>
        <strain evidence="4">JCM 18303</strain>
    </source>
</reference>
<gene>
    <name evidence="3" type="ORF">GCM10023321_07160</name>
</gene>
<dbReference type="EMBL" id="BAABJP010000001">
    <property type="protein sequence ID" value="GAA5146942.1"/>
    <property type="molecule type" value="Genomic_DNA"/>
</dbReference>
<dbReference type="InterPro" id="IPR036689">
    <property type="entry name" value="ESAT-6-like_sf"/>
</dbReference>
<protein>
    <recommendedName>
        <fullName evidence="1">ESAT-6-like protein</fullName>
    </recommendedName>
</protein>
<dbReference type="InterPro" id="IPR010310">
    <property type="entry name" value="T7SS_ESAT-6-like"/>
</dbReference>
<evidence type="ECO:0000313" key="3">
    <source>
        <dbReference type="EMBL" id="GAA5146942.1"/>
    </source>
</evidence>
<dbReference type="NCBIfam" id="TIGR03930">
    <property type="entry name" value="WXG100_ESAT6"/>
    <property type="match status" value="1"/>
</dbReference>
<name>A0ABP9PPH5_9PSEU</name>
<sequence>MAGRYGTTTEEMQRAAQHVLQVNEQVQGRLAGLRGQLEPLAGAWRGEAATAFQQLMIRWDTDARNLNEALRGIGEAISGSGRNYQQAEEAHTQSMSQIRSALG</sequence>
<comment type="caution">
    <text evidence="3">The sequence shown here is derived from an EMBL/GenBank/DDBJ whole genome shotgun (WGS) entry which is preliminary data.</text>
</comment>
<accession>A0ABP9PPH5</accession>
<feature type="region of interest" description="Disordered" evidence="2">
    <location>
        <begin position="82"/>
        <end position="103"/>
    </location>
</feature>
<dbReference type="RefSeq" id="WP_221497541.1">
    <property type="nucleotide sequence ID" value="NZ_BAABJP010000001.1"/>
</dbReference>
<evidence type="ECO:0000256" key="1">
    <source>
        <dbReference type="RuleBase" id="RU362001"/>
    </source>
</evidence>
<organism evidence="3 4">
    <name type="scientific">Pseudonocardia eucalypti</name>
    <dbReference type="NCBI Taxonomy" id="648755"/>
    <lineage>
        <taxon>Bacteria</taxon>
        <taxon>Bacillati</taxon>
        <taxon>Actinomycetota</taxon>
        <taxon>Actinomycetes</taxon>
        <taxon>Pseudonocardiales</taxon>
        <taxon>Pseudonocardiaceae</taxon>
        <taxon>Pseudonocardia</taxon>
    </lineage>
</organism>
<keyword evidence="4" id="KW-1185">Reference proteome</keyword>
<evidence type="ECO:0000256" key="2">
    <source>
        <dbReference type="SAM" id="MobiDB-lite"/>
    </source>
</evidence>